<comment type="caution">
    <text evidence="4">The sequence shown here is derived from an EMBL/GenBank/DDBJ whole genome shotgun (WGS) entry which is preliminary data.</text>
</comment>
<evidence type="ECO:0000256" key="2">
    <source>
        <dbReference type="ARBA" id="ARBA00024322"/>
    </source>
</evidence>
<dbReference type="InterPro" id="IPR004992">
    <property type="entry name" value="EutN_CcmL"/>
</dbReference>
<name>A0A318FH68_KLEOX</name>
<protein>
    <submittedName>
        <fullName evidence="4">Ethanolamine utilization protein EutN</fullName>
    </submittedName>
</protein>
<sequence>MQLAKVVGSVVSTQKSASLTGKKLMVVTLVNLDGSTPLFQENTQEVAVDSMGAGEGELVLVSRGSSARKIFPEPNQAIDLAIVGIVDTIDRF</sequence>
<comment type="subcellular location">
    <subcellularLocation>
        <location evidence="2">Bacterial microcompartment</location>
    </subcellularLocation>
</comment>
<evidence type="ECO:0000256" key="1">
    <source>
        <dbReference type="ARBA" id="ARBA00023608"/>
    </source>
</evidence>
<dbReference type="Gene3D" id="2.40.50.220">
    <property type="entry name" value="EutN/Ccml"/>
    <property type="match status" value="1"/>
</dbReference>
<dbReference type="PROSITE" id="PS51932">
    <property type="entry name" value="BMV"/>
    <property type="match status" value="1"/>
</dbReference>
<dbReference type="PANTHER" id="PTHR36539">
    <property type="entry name" value="ETHANOLAMINE UTILIZATION PROTEIN EUTN"/>
    <property type="match status" value="1"/>
</dbReference>
<dbReference type="CDD" id="cd01614">
    <property type="entry name" value="EutN_CcmL"/>
    <property type="match status" value="1"/>
</dbReference>
<reference evidence="4 5" key="1">
    <citation type="submission" date="2018-05" db="EMBL/GenBank/DDBJ databases">
        <title>Freshwater and sediment microbial communities from various areas in North America, analyzing microbe dynamics in response to fracking.</title>
        <authorList>
            <person name="Lamendella R."/>
        </authorList>
    </citation>
    <scope>NUCLEOTIDE SEQUENCE [LARGE SCALE GENOMIC DNA]</scope>
    <source>
        <strain evidence="4 5">67</strain>
    </source>
</reference>
<dbReference type="AlphaFoldDB" id="A0A318FH68"/>
<comment type="similarity">
    <text evidence="1">Belongs to the CcmL/EutN family.</text>
</comment>
<dbReference type="PANTHER" id="PTHR36539:SF1">
    <property type="entry name" value="BACTERIAL MICROCOMPARTMENT SHELL VERTEX PROTEIN EUTN"/>
    <property type="match status" value="1"/>
</dbReference>
<dbReference type="RefSeq" id="WP_011918378.1">
    <property type="nucleotide sequence ID" value="NZ_QJJG01000019.1"/>
</dbReference>
<evidence type="ECO:0000256" key="3">
    <source>
        <dbReference type="ARBA" id="ARBA00024446"/>
    </source>
</evidence>
<dbReference type="SUPFAM" id="SSF159133">
    <property type="entry name" value="EutN/CcmL-like"/>
    <property type="match status" value="1"/>
</dbReference>
<accession>A0A318FH68</accession>
<dbReference type="GO" id="GO:0031469">
    <property type="term" value="C:bacterial microcompartment"/>
    <property type="evidence" value="ECO:0007669"/>
    <property type="project" value="UniProtKB-SubCell"/>
</dbReference>
<organism evidence="4 5">
    <name type="scientific">Klebsiella oxytoca</name>
    <dbReference type="NCBI Taxonomy" id="571"/>
    <lineage>
        <taxon>Bacteria</taxon>
        <taxon>Pseudomonadati</taxon>
        <taxon>Pseudomonadota</taxon>
        <taxon>Gammaproteobacteria</taxon>
        <taxon>Enterobacterales</taxon>
        <taxon>Enterobacteriaceae</taxon>
        <taxon>Klebsiella/Raoultella group</taxon>
        <taxon>Klebsiella</taxon>
    </lineage>
</organism>
<dbReference type="Pfam" id="PF03319">
    <property type="entry name" value="EutN_CcmL"/>
    <property type="match status" value="1"/>
</dbReference>
<dbReference type="InterPro" id="IPR036677">
    <property type="entry name" value="EutN_CcmL_sf"/>
</dbReference>
<gene>
    <name evidence="4" type="ORF">DET57_11970</name>
</gene>
<dbReference type="Proteomes" id="UP000247485">
    <property type="component" value="Unassembled WGS sequence"/>
</dbReference>
<evidence type="ECO:0000313" key="5">
    <source>
        <dbReference type="Proteomes" id="UP000247485"/>
    </source>
</evidence>
<evidence type="ECO:0000313" key="4">
    <source>
        <dbReference type="EMBL" id="PXW39585.1"/>
    </source>
</evidence>
<dbReference type="EMBL" id="QJJG01000019">
    <property type="protein sequence ID" value="PXW39585.1"/>
    <property type="molecule type" value="Genomic_DNA"/>
</dbReference>
<proteinExistence type="inferred from homology"/>
<keyword evidence="3" id="KW-1283">Bacterial microcompartment</keyword>